<dbReference type="InterPro" id="IPR031917">
    <property type="entry name" value="Pilus_assem_C"/>
</dbReference>
<evidence type="ECO:0000259" key="3">
    <source>
        <dbReference type="Pfam" id="PF15976"/>
    </source>
</evidence>
<keyword evidence="1 2" id="KW-0732">Signal</keyword>
<feature type="domain" description="Pilus assembly protein E-set like" evidence="4">
    <location>
        <begin position="274"/>
        <end position="334"/>
    </location>
</feature>
<dbReference type="Pfam" id="PF16967">
    <property type="entry name" value="TcfC"/>
    <property type="match status" value="1"/>
</dbReference>
<feature type="domain" description="Pilus assembly protein C-terminal" evidence="3">
    <location>
        <begin position="733"/>
        <end position="827"/>
    </location>
</feature>
<organism evidence="5 6">
    <name type="scientific">Stenotrophomonas riyadhensis</name>
    <dbReference type="NCBI Taxonomy" id="2859893"/>
    <lineage>
        <taxon>Bacteria</taxon>
        <taxon>Pseudomonadati</taxon>
        <taxon>Pseudomonadota</taxon>
        <taxon>Gammaproteobacteria</taxon>
        <taxon>Lysobacterales</taxon>
        <taxon>Lysobacteraceae</taxon>
        <taxon>Stenotrophomonas</taxon>
    </lineage>
</organism>
<evidence type="ECO:0000256" key="1">
    <source>
        <dbReference type="ARBA" id="ARBA00022729"/>
    </source>
</evidence>
<dbReference type="EMBL" id="JAHWBK010000003">
    <property type="protein sequence ID" value="MCV0323746.1"/>
    <property type="molecule type" value="Genomic_DNA"/>
</dbReference>
<keyword evidence="6" id="KW-1185">Reference proteome</keyword>
<dbReference type="Proteomes" id="UP001208054">
    <property type="component" value="Unassembled WGS sequence"/>
</dbReference>
<protein>
    <submittedName>
        <fullName evidence="5">TcfC E-set like domain-containing protein</fullName>
    </submittedName>
</protein>
<dbReference type="InterPro" id="IPR032636">
    <property type="entry name" value="Pilus_assem_E-set-like_dom"/>
</dbReference>
<feature type="signal peptide" evidence="2">
    <location>
        <begin position="1"/>
        <end position="30"/>
    </location>
</feature>
<gene>
    <name evidence="5" type="ORF">KYJ44_05400</name>
</gene>
<reference evidence="5 6" key="1">
    <citation type="submission" date="2021-07" db="EMBL/GenBank/DDBJ databases">
        <title>Clinical implication of Pseudomonas aeruginosa: further insight on the antimicrobial resistance.</title>
        <authorList>
            <person name="Macori G."/>
            <person name="Fanning S."/>
            <person name="Alqahtani A."/>
        </authorList>
    </citation>
    <scope>NUCLEOTIDE SEQUENCE [LARGE SCALE GENOMIC DNA]</scope>
    <source>
        <strain evidence="5 6">CFS3442</strain>
    </source>
</reference>
<evidence type="ECO:0000313" key="5">
    <source>
        <dbReference type="EMBL" id="MCV0323746.1"/>
    </source>
</evidence>
<feature type="chain" id="PRO_5047451132" evidence="2">
    <location>
        <begin position="31"/>
        <end position="847"/>
    </location>
</feature>
<evidence type="ECO:0000259" key="4">
    <source>
        <dbReference type="Pfam" id="PF16967"/>
    </source>
</evidence>
<comment type="caution">
    <text evidence="5">The sequence shown here is derived from an EMBL/GenBank/DDBJ whole genome shotgun (WGS) entry which is preliminary data.</text>
</comment>
<evidence type="ECO:0000313" key="6">
    <source>
        <dbReference type="Proteomes" id="UP001208054"/>
    </source>
</evidence>
<proteinExistence type="predicted"/>
<dbReference type="RefSeq" id="WP_197612093.1">
    <property type="nucleotide sequence ID" value="NZ_JAHWBK010000003.1"/>
</dbReference>
<accession>A0ABT2XCS6</accession>
<name>A0ABT2XCS6_9GAMM</name>
<dbReference type="Pfam" id="PF15976">
    <property type="entry name" value="CooC_C"/>
    <property type="match status" value="1"/>
</dbReference>
<evidence type="ECO:0000256" key="2">
    <source>
        <dbReference type="SAM" id="SignalP"/>
    </source>
</evidence>
<sequence>MKRPVRPASPALARLAAGIGAVVFAASSHAAGLALGELPSLLEQRERMPAEFREHLFGNPLTVRVELDGRYLGDAEVLLHEDNRVQLIGFGEAHDSPLPQTERARWAEALAEPMALGVCSQQCRGLAALHYSLSNSLLSLLTPAGARKEGRHVALPERGSHGLIVRNSVAVHGGQEQQTSARYSAELRGSVGRWSTVGSYQYYAQPGSREHYLSALYAQRELGDHFVRAGYFLPTFEGIIRQPRAPGTQNDTALGVMLGSSDVLLADTRSPSVYPVYVTASREGVVEILRDGNLLSTQAVKPGIQEIDTRRLPGGIYDVELRVIEDGHEASREIASIHKPSRWSDPSRRWRYSVFAGQQRGLLDSGRSAQESKVAAGAVVNYLVHPRAVAGATVQQIGTRHAAGLSMDWQASDRFSTYTNVYTSSDAGRGVDLQGLYRYRAGSVVANHARSWAEQRQRVLPGDGSAPRWETRGGWQDTTAVSITHRFSHRDNASVRVARSSGITKGTGIDVSYGRRETLFGRHDVNWRVSAYDRPGSRFTHYRRQRGVDLTVSVSLGSERRSYSGSLGSRTGEAGQRDTYVSAAATQRVDGKLLQSVNGMISAERSGIGAGAGAYLQSSLLEGDVQLYRGAGSGHVSGSANLDSTLVIGGGRAAVLGQGRSGSVDTGIIVDVRSDYPDVALRADDSRGGGVELKQGRNFVPVTAYRAGHVQFDFQGRHAPAATLQPSTVSYHLNKGGVMHATVDVLRTFTVMGQVLDADGNGVRGVQVINHAGRSVSQEQGFFTLELSARAPVVELRYPNLISCVLTMEEGRYPREGDVLMVGGVVCPGMRRETLAQVEEVKGRRAE</sequence>